<evidence type="ECO:0000313" key="1">
    <source>
        <dbReference type="EMBL" id="WAJ28066.1"/>
    </source>
</evidence>
<keyword evidence="2" id="KW-1185">Reference proteome</keyword>
<keyword evidence="1" id="KW-0378">Hydrolase</keyword>
<evidence type="ECO:0000313" key="2">
    <source>
        <dbReference type="Proteomes" id="UP001163223"/>
    </source>
</evidence>
<name>A0ACD4NN43_9HYPH</name>
<protein>
    <submittedName>
        <fullName evidence="1">Hydrolase</fullName>
    </submittedName>
</protein>
<accession>A0ACD4NN43</accession>
<proteinExistence type="predicted"/>
<sequence>MRLALFQLDASNAAGGEAGLGRIGALMRAAREAGAGLAHLPELALPGYGAGAEALRETAMRAPEILARLEDLVAETGVALALGLPVLDGGAVLNAAILLRPNRERVLYAKRFLYGDYERAAFSAGAAVSPVVEVAGFRVGLLVCFDVEFPETVRELALAGADLVLVPTALPESAGARFIARSLVPTRAFENSLFLSYADWCGADAAFRYQGLSAIVGPDGIPLAQAGEAGAEMLLADLDPAAFEAPRAANNYLGELLARRSG</sequence>
<reference evidence="1" key="1">
    <citation type="submission" date="2022-11" db="EMBL/GenBank/DDBJ databases">
        <title>beta-Carotene-producing bacterium, Jeongeuplla avenae sp. nov., alleviates the salt stress of Arabidopsis seedlings.</title>
        <authorList>
            <person name="Jiang L."/>
            <person name="Lee J."/>
        </authorList>
    </citation>
    <scope>NUCLEOTIDE SEQUENCE</scope>
    <source>
        <strain evidence="1">DY_R2A_6</strain>
    </source>
</reference>
<organism evidence="1 2">
    <name type="scientific">Antarcticirhabdus aurantiaca</name>
    <dbReference type="NCBI Taxonomy" id="2606717"/>
    <lineage>
        <taxon>Bacteria</taxon>
        <taxon>Pseudomonadati</taxon>
        <taxon>Pseudomonadota</taxon>
        <taxon>Alphaproteobacteria</taxon>
        <taxon>Hyphomicrobiales</taxon>
        <taxon>Aurantimonadaceae</taxon>
        <taxon>Antarcticirhabdus</taxon>
    </lineage>
</organism>
<dbReference type="Proteomes" id="UP001163223">
    <property type="component" value="Chromosome"/>
</dbReference>
<dbReference type="EMBL" id="CP113520">
    <property type="protein sequence ID" value="WAJ28066.1"/>
    <property type="molecule type" value="Genomic_DNA"/>
</dbReference>
<gene>
    <name evidence="1" type="ORF">OXU80_25105</name>
</gene>